<keyword evidence="3 6" id="KW-0133">Cell shape</keyword>
<feature type="active site" description="Proton donor/acceptor" evidence="6">
    <location>
        <position position="413"/>
    </location>
</feature>
<dbReference type="PANTHER" id="PTHR30582">
    <property type="entry name" value="L,D-TRANSPEPTIDASE"/>
    <property type="match status" value="1"/>
</dbReference>
<dbReference type="EMBL" id="JBHSSM010000024">
    <property type="protein sequence ID" value="MFC6316189.1"/>
    <property type="molecule type" value="Genomic_DNA"/>
</dbReference>
<keyword evidence="5 6" id="KW-0961">Cell wall biogenesis/degradation</keyword>
<dbReference type="Pfam" id="PF03734">
    <property type="entry name" value="YkuD"/>
    <property type="match status" value="1"/>
</dbReference>
<evidence type="ECO:0000256" key="4">
    <source>
        <dbReference type="ARBA" id="ARBA00022984"/>
    </source>
</evidence>
<dbReference type="Proteomes" id="UP001596310">
    <property type="component" value="Unassembled WGS sequence"/>
</dbReference>
<dbReference type="InterPro" id="IPR050979">
    <property type="entry name" value="LD-transpeptidase"/>
</dbReference>
<evidence type="ECO:0000256" key="7">
    <source>
        <dbReference type="SAM" id="Phobius"/>
    </source>
</evidence>
<feature type="transmembrane region" description="Helical" evidence="7">
    <location>
        <begin position="7"/>
        <end position="25"/>
    </location>
</feature>
<comment type="caution">
    <text evidence="9">The sequence shown here is derived from an EMBL/GenBank/DDBJ whole genome shotgun (WGS) entry which is preliminary data.</text>
</comment>
<dbReference type="Gene3D" id="2.40.440.10">
    <property type="entry name" value="L,D-transpeptidase catalytic domain-like"/>
    <property type="match status" value="1"/>
</dbReference>
<dbReference type="PANTHER" id="PTHR30582:SF33">
    <property type="entry name" value="EXPORTED PROTEIN"/>
    <property type="match status" value="1"/>
</dbReference>
<keyword evidence="7" id="KW-0472">Membrane</keyword>
<feature type="active site" description="Nucleophile" evidence="6">
    <location>
        <position position="434"/>
    </location>
</feature>
<evidence type="ECO:0000313" key="9">
    <source>
        <dbReference type="EMBL" id="MFC6316189.1"/>
    </source>
</evidence>
<organism evidence="9 10">
    <name type="scientific">Lapidilactobacillus achengensis</name>
    <dbReference type="NCBI Taxonomy" id="2486000"/>
    <lineage>
        <taxon>Bacteria</taxon>
        <taxon>Bacillati</taxon>
        <taxon>Bacillota</taxon>
        <taxon>Bacilli</taxon>
        <taxon>Lactobacillales</taxon>
        <taxon>Lactobacillaceae</taxon>
        <taxon>Lapidilactobacillus</taxon>
    </lineage>
</organism>
<evidence type="ECO:0000256" key="2">
    <source>
        <dbReference type="ARBA" id="ARBA00022679"/>
    </source>
</evidence>
<keyword evidence="2" id="KW-0808">Transferase</keyword>
<sequence>MRKKSKIILAAAGFGLVLLFGGLYIHHGVYYQDHFLPKTEVENVNISKLTYAEAKQKLTDELQNSQYQLLDDKKELATISGKELGLTQQTGTTLKKIMAQQNPWGLSSKVQAGTDQTNNNVTFSTANLQAFVNKTTQSLNQNRSVTKNATLIKTDNGFKIKAEVQGNQIDAEKLMSSMKTAISKGQRQIQVSSVYIKPAITKSSSQMQTALRQVAKIEKVSGTYTIAGQTEKITSSMIRAWLTYQNGQPTLDQTAVGNYLRELNSKYATYNKTRRFQSTKRGIVSVPAGIYGWSINVSAETANLTSVVLAGKDFTRTPTIQGSGYSKDGTDIGNTYVEVDKVNQHMYVYINGALKVSTDIVTGQPGQDTPVGVWSVWAKERNSTLKGKNNDGSSYASPVSYWMPIDTTGVGIHDSSWQPKYGGDWYKTHGSHGCINTPPKIMAQVFELVPKGTAVIVF</sequence>
<name>A0ABW1UQD2_9LACO</name>
<evidence type="ECO:0000256" key="1">
    <source>
        <dbReference type="ARBA" id="ARBA00004752"/>
    </source>
</evidence>
<evidence type="ECO:0000259" key="8">
    <source>
        <dbReference type="PROSITE" id="PS52029"/>
    </source>
</evidence>
<keyword evidence="7" id="KW-0812">Transmembrane</keyword>
<dbReference type="InterPro" id="IPR022029">
    <property type="entry name" value="YoaR-like_PG-bd"/>
</dbReference>
<evidence type="ECO:0000256" key="5">
    <source>
        <dbReference type="ARBA" id="ARBA00023316"/>
    </source>
</evidence>
<dbReference type="InterPro" id="IPR038054">
    <property type="entry name" value="LD_TPept-like_central_sf"/>
</dbReference>
<dbReference type="PROSITE" id="PS52029">
    <property type="entry name" value="LD_TPASE"/>
    <property type="match status" value="1"/>
</dbReference>
<evidence type="ECO:0000256" key="3">
    <source>
        <dbReference type="ARBA" id="ARBA00022960"/>
    </source>
</evidence>
<comment type="pathway">
    <text evidence="1 6">Cell wall biogenesis; peptidoglycan biosynthesis.</text>
</comment>
<dbReference type="RefSeq" id="WP_125597032.1">
    <property type="nucleotide sequence ID" value="NZ_JBHSSM010000024.1"/>
</dbReference>
<dbReference type="Pfam" id="PF12229">
    <property type="entry name" value="PG_binding_4"/>
    <property type="match status" value="2"/>
</dbReference>
<reference evidence="10" key="1">
    <citation type="journal article" date="2019" name="Int. J. Syst. Evol. Microbiol.">
        <title>The Global Catalogue of Microorganisms (GCM) 10K type strain sequencing project: providing services to taxonomists for standard genome sequencing and annotation.</title>
        <authorList>
            <consortium name="The Broad Institute Genomics Platform"/>
            <consortium name="The Broad Institute Genome Sequencing Center for Infectious Disease"/>
            <person name="Wu L."/>
            <person name="Ma J."/>
        </authorList>
    </citation>
    <scope>NUCLEOTIDE SEQUENCE [LARGE SCALE GENOMIC DNA]</scope>
    <source>
        <strain evidence="10">CCM 8897</strain>
    </source>
</reference>
<feature type="domain" description="L,D-TPase catalytic" evidence="8">
    <location>
        <begin position="335"/>
        <end position="458"/>
    </location>
</feature>
<proteinExistence type="predicted"/>
<dbReference type="Gene3D" id="3.10.20.800">
    <property type="match status" value="1"/>
</dbReference>
<keyword evidence="7" id="KW-1133">Transmembrane helix</keyword>
<keyword evidence="4 6" id="KW-0573">Peptidoglycan synthesis</keyword>
<accession>A0ABW1UQD2</accession>
<dbReference type="SUPFAM" id="SSF143985">
    <property type="entry name" value="L,D-transpeptidase pre-catalytic domain-like"/>
    <property type="match status" value="1"/>
</dbReference>
<dbReference type="InterPro" id="IPR005490">
    <property type="entry name" value="LD_TPept_cat_dom"/>
</dbReference>
<dbReference type="InterPro" id="IPR038063">
    <property type="entry name" value="Transpep_catalytic_dom"/>
</dbReference>
<evidence type="ECO:0000256" key="6">
    <source>
        <dbReference type="PROSITE-ProRule" id="PRU01373"/>
    </source>
</evidence>
<evidence type="ECO:0000313" key="10">
    <source>
        <dbReference type="Proteomes" id="UP001596310"/>
    </source>
</evidence>
<keyword evidence="10" id="KW-1185">Reference proteome</keyword>
<dbReference type="CDD" id="cd16913">
    <property type="entry name" value="YkuD_like"/>
    <property type="match status" value="1"/>
</dbReference>
<dbReference type="SUPFAM" id="SSF141523">
    <property type="entry name" value="L,D-transpeptidase catalytic domain-like"/>
    <property type="match status" value="1"/>
</dbReference>
<gene>
    <name evidence="9" type="ORF">ACFQHW_11490</name>
</gene>
<protein>
    <submittedName>
        <fullName evidence="9">L,D-transpeptidase family protein</fullName>
    </submittedName>
</protein>